<keyword evidence="11" id="KW-0460">Magnesium</keyword>
<comment type="subcellular location">
    <subcellularLocation>
        <location evidence="3">Mitochondrion</location>
    </subcellularLocation>
</comment>
<evidence type="ECO:0000256" key="7">
    <source>
        <dbReference type="ARBA" id="ARBA00022722"/>
    </source>
</evidence>
<dbReference type="GO" id="GO:0046872">
    <property type="term" value="F:metal ion binding"/>
    <property type="evidence" value="ECO:0007669"/>
    <property type="project" value="UniProtKB-KW"/>
</dbReference>
<dbReference type="AlphaFoldDB" id="A0A8C4QUY1"/>
<evidence type="ECO:0000256" key="6">
    <source>
        <dbReference type="ARBA" id="ARBA00022694"/>
    </source>
</evidence>
<dbReference type="InterPro" id="IPR011990">
    <property type="entry name" value="TPR-like_helical_dom_sf"/>
</dbReference>
<dbReference type="InterPro" id="IPR031595">
    <property type="entry name" value="PRORP_C"/>
</dbReference>
<evidence type="ECO:0000313" key="18">
    <source>
        <dbReference type="Proteomes" id="UP000694388"/>
    </source>
</evidence>
<evidence type="ECO:0000256" key="13">
    <source>
        <dbReference type="ARBA" id="ARBA00023128"/>
    </source>
</evidence>
<protein>
    <recommendedName>
        <fullName evidence="14">Mitochondrial ribonuclease P catalytic subunit</fullName>
        <ecNumber evidence="5">3.1.26.5</ecNumber>
    </recommendedName>
    <alternativeName>
        <fullName evidence="15">Mitochondrial ribonuclease P protein 3</fullName>
    </alternativeName>
</protein>
<evidence type="ECO:0000256" key="8">
    <source>
        <dbReference type="ARBA" id="ARBA00022723"/>
    </source>
</evidence>
<evidence type="ECO:0000256" key="9">
    <source>
        <dbReference type="ARBA" id="ARBA00022801"/>
    </source>
</evidence>
<evidence type="ECO:0000313" key="17">
    <source>
        <dbReference type="Ensembl" id="ENSEBUP00000020743.1"/>
    </source>
</evidence>
<dbReference type="Gene3D" id="1.25.40.10">
    <property type="entry name" value="Tetratricopeptide repeat domain"/>
    <property type="match status" value="1"/>
</dbReference>
<keyword evidence="8" id="KW-0479">Metal-binding</keyword>
<dbReference type="InterPro" id="IPR033495">
    <property type="entry name" value="MRPP3_PIN_dom"/>
</dbReference>
<dbReference type="PANTHER" id="PTHR13547">
    <property type="match status" value="1"/>
</dbReference>
<evidence type="ECO:0000256" key="5">
    <source>
        <dbReference type="ARBA" id="ARBA00012179"/>
    </source>
</evidence>
<evidence type="ECO:0000256" key="1">
    <source>
        <dbReference type="ARBA" id="ARBA00000928"/>
    </source>
</evidence>
<keyword evidence="13" id="KW-0496">Mitochondrion</keyword>
<proteinExistence type="inferred from homology"/>
<dbReference type="Ensembl" id="ENSEBUT00000021318.1">
    <property type="protein sequence ID" value="ENSEBUP00000020743.1"/>
    <property type="gene ID" value="ENSEBUG00000012825.1"/>
</dbReference>
<accession>A0A8C4QUY1</accession>
<dbReference type="GeneTree" id="ENSGT00390000002201"/>
<keyword evidence="6" id="KW-0819">tRNA processing</keyword>
<evidence type="ECO:0000256" key="4">
    <source>
        <dbReference type="ARBA" id="ARBA00007626"/>
    </source>
</evidence>
<evidence type="ECO:0000256" key="14">
    <source>
        <dbReference type="ARBA" id="ARBA00044536"/>
    </source>
</evidence>
<dbReference type="EC" id="3.1.26.5" evidence="5"/>
<comment type="similarity">
    <text evidence="4">Belongs to the PPR family. P subfamily.</text>
</comment>
<comment type="catalytic activity">
    <reaction evidence="1">
        <text>Endonucleolytic cleavage of RNA, removing 5'-extranucleotides from tRNA precursor.</text>
        <dbReference type="EC" id="3.1.26.5"/>
    </reaction>
</comment>
<dbReference type="PANTHER" id="PTHR13547:SF1">
    <property type="entry name" value="MITOCHONDRIAL RIBONUCLEASE P CATALYTIC SUBUNIT"/>
    <property type="match status" value="1"/>
</dbReference>
<evidence type="ECO:0000256" key="10">
    <source>
        <dbReference type="ARBA" id="ARBA00022833"/>
    </source>
</evidence>
<dbReference type="GO" id="GO:0097745">
    <property type="term" value="P:mitochondrial tRNA 5'-end processing"/>
    <property type="evidence" value="ECO:0007669"/>
    <property type="project" value="TreeGrafter"/>
</dbReference>
<sequence length="574" mass="66067">MAFRSLRLFHRLAESKALFVYGMTCCGSAHEPKWAPPWSVRWRFHSNEHGEAADTCGGLADDGTVKQNKRAHGWGKRNQNEQMLKYHGYSPFMAGQAKKRADTCEAMSVDEHETDFEDKTPKTQHPLFQNLPNHPLSPTEWKDLKQKKNFELQVMLFLHKKHIHLDTAKSLLTFVALETQEVPTSLLHIYLRMCLKAGDITETHEAAQLLLERVNYLDFSSCNTLLRVLCTSEEWQLCLPLLEHLRNLVGPRSPSICAVATAALRHGDVKLAWKLYAELIKCGLQPTDELLKAFFSSKELGGKAAVNCRQDMEGLLWSMEAAGMYPSESLARAVAKWFERGICPDCHHKLSHIRLTAEEFEDLRNKTMAKLIQGTDVFNRTTPQELERFDKFVREKGPFTIVIDGLNVGNVSVKTANSKILLDVVTHLASQGHQLLVLGRKHMLRSNNRWQTEDMRKLKKLADCFFTDNISKDDPFLIYACLYSGQACRFITNDLMRDHKAGLCDQHTQLIFFKWQRSHQLMLDYSTKLMPNFHKHDVVIQASEDLWHIPHDANTVQRSTYEVPYHWLCLRKYH</sequence>
<dbReference type="Proteomes" id="UP000694388">
    <property type="component" value="Unplaced"/>
</dbReference>
<keyword evidence="12" id="KW-0809">Transit peptide</keyword>
<comment type="cofactor">
    <cofactor evidence="2">
        <name>Mg(2+)</name>
        <dbReference type="ChEBI" id="CHEBI:18420"/>
    </cofactor>
</comment>
<keyword evidence="9" id="KW-0378">Hydrolase</keyword>
<dbReference type="GO" id="GO:0001682">
    <property type="term" value="P:tRNA 5'-leader removal"/>
    <property type="evidence" value="ECO:0007669"/>
    <property type="project" value="TreeGrafter"/>
</dbReference>
<reference evidence="17" key="1">
    <citation type="submission" date="2025-08" db="UniProtKB">
        <authorList>
            <consortium name="Ensembl"/>
        </authorList>
    </citation>
    <scope>IDENTIFICATION</scope>
</reference>
<keyword evidence="18" id="KW-1185">Reference proteome</keyword>
<evidence type="ECO:0000256" key="11">
    <source>
        <dbReference type="ARBA" id="ARBA00022842"/>
    </source>
</evidence>
<evidence type="ECO:0000256" key="2">
    <source>
        <dbReference type="ARBA" id="ARBA00001946"/>
    </source>
</evidence>
<evidence type="ECO:0000256" key="12">
    <source>
        <dbReference type="ARBA" id="ARBA00022946"/>
    </source>
</evidence>
<evidence type="ECO:0000256" key="3">
    <source>
        <dbReference type="ARBA" id="ARBA00004173"/>
    </source>
</evidence>
<dbReference type="CDD" id="cd18718">
    <property type="entry name" value="PIN_PRORP"/>
    <property type="match status" value="1"/>
</dbReference>
<name>A0A8C4QUY1_EPTBU</name>
<keyword evidence="10" id="KW-0862">Zinc</keyword>
<dbReference type="Pfam" id="PF16953">
    <property type="entry name" value="PRORP"/>
    <property type="match status" value="1"/>
</dbReference>
<dbReference type="OMA" id="VKEPIRY"/>
<keyword evidence="7" id="KW-0540">Nuclease</keyword>
<dbReference type="Gene3D" id="3.40.50.11980">
    <property type="match status" value="1"/>
</dbReference>
<dbReference type="GO" id="GO:0004526">
    <property type="term" value="F:ribonuclease P activity"/>
    <property type="evidence" value="ECO:0007669"/>
    <property type="project" value="UniProtKB-EC"/>
</dbReference>
<organism evidence="17 18">
    <name type="scientific">Eptatretus burgeri</name>
    <name type="common">Inshore hagfish</name>
    <dbReference type="NCBI Taxonomy" id="7764"/>
    <lineage>
        <taxon>Eukaryota</taxon>
        <taxon>Metazoa</taxon>
        <taxon>Chordata</taxon>
        <taxon>Craniata</taxon>
        <taxon>Vertebrata</taxon>
        <taxon>Cyclostomata</taxon>
        <taxon>Myxini</taxon>
        <taxon>Myxiniformes</taxon>
        <taxon>Myxinidae</taxon>
        <taxon>Eptatretinae</taxon>
        <taxon>Eptatretus</taxon>
    </lineage>
</organism>
<reference evidence="17" key="2">
    <citation type="submission" date="2025-09" db="UniProtKB">
        <authorList>
            <consortium name="Ensembl"/>
        </authorList>
    </citation>
    <scope>IDENTIFICATION</scope>
</reference>
<evidence type="ECO:0000259" key="16">
    <source>
        <dbReference type="Pfam" id="PF16953"/>
    </source>
</evidence>
<feature type="domain" description="PRORP" evidence="16">
    <location>
        <begin position="340"/>
        <end position="569"/>
    </location>
</feature>
<evidence type="ECO:0000256" key="15">
    <source>
        <dbReference type="ARBA" id="ARBA00044559"/>
    </source>
</evidence>
<dbReference type="GO" id="GO:0030678">
    <property type="term" value="C:mitochondrial ribonuclease P complex"/>
    <property type="evidence" value="ECO:0007669"/>
    <property type="project" value="TreeGrafter"/>
</dbReference>